<dbReference type="Proteomes" id="UP000277896">
    <property type="component" value="Chromosome"/>
</dbReference>
<dbReference type="GeneID" id="89668068"/>
<proteinExistence type="predicted"/>
<keyword evidence="1" id="KW-0649">Protein kinase inhibitor</keyword>
<dbReference type="HOGENOM" id="CLU_083918_4_2_9"/>
<dbReference type="Gene3D" id="3.90.280.10">
    <property type="entry name" value="PEBP-like"/>
    <property type="match status" value="1"/>
</dbReference>
<dbReference type="InterPro" id="IPR036610">
    <property type="entry name" value="PEBP-like_sf"/>
</dbReference>
<evidence type="ECO:0000313" key="3">
    <source>
        <dbReference type="EMBL" id="TBX52099.1"/>
    </source>
</evidence>
<reference evidence="1 5" key="2">
    <citation type="submission" date="2018-10" db="EMBL/GenBank/DDBJ databases">
        <title>Genome seuquencing of Lactobacillus species.</title>
        <authorList>
            <person name="Baek C."/>
            <person name="Yi H."/>
        </authorList>
    </citation>
    <scope>NUCLEOTIDE SEQUENCE [LARGE SCALE GENOMIC DNA]</scope>
    <source>
        <strain evidence="1 5">DSM 10667</strain>
    </source>
</reference>
<dbReference type="PANTHER" id="PTHR30289:SF1">
    <property type="entry name" value="PEBP (PHOSPHATIDYLETHANOLAMINE-BINDING PROTEIN) FAMILY PROTEIN"/>
    <property type="match status" value="1"/>
</dbReference>
<sequence length="169" mass="18205">MQLSIPTINGALAATYSKQAAVAQTYKGHPIISFPVDISDVPAGTHSLAFTFVDHDAIPVGGFTWIHWIAANLPATTTHIPENASQTGAIPMVQGNNSTAGAYVHETDPKVSQHYVGPYPPDKDHRYSFKLFALDTELDLQPGYWLNEFHDAIAGHVLATAKTTVIGKV</sequence>
<protein>
    <submittedName>
        <fullName evidence="2">Phosphatidylethanolamine-binding protein</fullName>
    </submittedName>
    <submittedName>
        <fullName evidence="3">YbhB/YbcL family Raf kinase inhibitor-like protein</fullName>
    </submittedName>
</protein>
<dbReference type="RefSeq" id="WP_003641932.1">
    <property type="nucleotide sequence ID" value="NZ_AVAI01000131.1"/>
</dbReference>
<dbReference type="PANTHER" id="PTHR30289">
    <property type="entry name" value="UNCHARACTERIZED PROTEIN YBCL-RELATED"/>
    <property type="match status" value="1"/>
</dbReference>
<dbReference type="NCBIfam" id="TIGR00481">
    <property type="entry name" value="YbhB/YbcL family Raf kinase inhibitor-like protein"/>
    <property type="match status" value="1"/>
</dbReference>
<dbReference type="EMBL" id="BDOR01000005">
    <property type="protein sequence ID" value="GBF01761.1"/>
    <property type="molecule type" value="Genomic_DNA"/>
</dbReference>
<dbReference type="eggNOG" id="COG1881">
    <property type="taxonomic scope" value="Bacteria"/>
</dbReference>
<evidence type="ECO:0000313" key="6">
    <source>
        <dbReference type="Proteomes" id="UP000292648"/>
    </source>
</evidence>
<gene>
    <name evidence="3" type="ORF">EUZ87_01690</name>
    <name evidence="1" type="ORF">LP667_01545</name>
    <name evidence="2" type="ORF">LPPLD21_01293</name>
</gene>
<dbReference type="SMR" id="A0A098R554"/>
<dbReference type="Proteomes" id="UP000292648">
    <property type="component" value="Unassembled WGS sequence"/>
</dbReference>
<dbReference type="GO" id="GO:0004860">
    <property type="term" value="F:protein kinase inhibitor activity"/>
    <property type="evidence" value="ECO:0007669"/>
    <property type="project" value="UniProtKB-KW"/>
</dbReference>
<dbReference type="KEGG" id="lpx:ASU28_01865"/>
<organism evidence="3 6">
    <name type="scientific">Lactiplantibacillus paraplantarum</name>
    <dbReference type="NCBI Taxonomy" id="60520"/>
    <lineage>
        <taxon>Bacteria</taxon>
        <taxon>Bacillati</taxon>
        <taxon>Bacillota</taxon>
        <taxon>Bacilli</taxon>
        <taxon>Lactobacillales</taxon>
        <taxon>Lactobacillaceae</taxon>
        <taxon>Lactiplantibacillus</taxon>
    </lineage>
</organism>
<dbReference type="EMBL" id="CP032744">
    <property type="protein sequence ID" value="AYJ37597.1"/>
    <property type="molecule type" value="Genomic_DNA"/>
</dbReference>
<dbReference type="Pfam" id="PF01161">
    <property type="entry name" value="PBP"/>
    <property type="match status" value="1"/>
</dbReference>
<reference evidence="3 6" key="3">
    <citation type="submission" date="2019-01" db="EMBL/GenBank/DDBJ databases">
        <title>Draft genome sequence of Lactobacillus paraplantarum OSY-TC318, a Producer of the novel lantibiotic Paraplantaracin TC318.</title>
        <authorList>
            <person name="Hussein W.E."/>
            <person name="Huang E."/>
            <person name="Yousef A.E."/>
        </authorList>
    </citation>
    <scope>NUCLEOTIDE SEQUENCE [LARGE SCALE GENOMIC DNA]</scope>
    <source>
        <strain evidence="3 6">OSY-TC318</strain>
    </source>
</reference>
<evidence type="ECO:0000313" key="5">
    <source>
        <dbReference type="Proteomes" id="UP000277896"/>
    </source>
</evidence>
<name>A0A098R554_9LACO</name>
<dbReference type="Proteomes" id="UP000236162">
    <property type="component" value="Unassembled WGS sequence"/>
</dbReference>
<dbReference type="AlphaFoldDB" id="A0A098R554"/>
<evidence type="ECO:0000313" key="4">
    <source>
        <dbReference type="Proteomes" id="UP000236162"/>
    </source>
</evidence>
<dbReference type="InterPro" id="IPR008914">
    <property type="entry name" value="PEBP"/>
</dbReference>
<accession>A0A098R554</accession>
<keyword evidence="4" id="KW-1185">Reference proteome</keyword>
<dbReference type="CDD" id="cd00865">
    <property type="entry name" value="PEBP_bact_arch"/>
    <property type="match status" value="1"/>
</dbReference>
<dbReference type="InterPro" id="IPR005247">
    <property type="entry name" value="YbhB_YbcL/LppC-like"/>
</dbReference>
<reference evidence="2 4" key="1">
    <citation type="submission" date="2017-04" db="EMBL/GenBank/DDBJ databases">
        <title>In vitro and in silico characterization of Lactobacillus paraplantarum D2-1, a starter culture for soymilk fermentation.</title>
        <authorList>
            <person name="Endo A."/>
            <person name="Sasaki F."/>
            <person name="Maeno S."/>
            <person name="Kanesaki Y."/>
            <person name="Kubota E."/>
            <person name="Torres G.A."/>
            <person name="Tomita S."/>
            <person name="Nakagawa J."/>
        </authorList>
    </citation>
    <scope>NUCLEOTIDE SEQUENCE [LARGE SCALE GENOMIC DNA]</scope>
    <source>
        <strain evidence="2 4">D2-1</strain>
    </source>
</reference>
<dbReference type="EMBL" id="SEHH01000012">
    <property type="protein sequence ID" value="TBX52099.1"/>
    <property type="molecule type" value="Genomic_DNA"/>
</dbReference>
<dbReference type="SUPFAM" id="SSF49777">
    <property type="entry name" value="PEBP-like"/>
    <property type="match status" value="1"/>
</dbReference>
<evidence type="ECO:0000313" key="1">
    <source>
        <dbReference type="EMBL" id="AYJ37597.1"/>
    </source>
</evidence>
<evidence type="ECO:0000313" key="2">
    <source>
        <dbReference type="EMBL" id="GBF01761.1"/>
    </source>
</evidence>